<dbReference type="PROSITE" id="PS51257">
    <property type="entry name" value="PROKAR_LIPOPROTEIN"/>
    <property type="match status" value="1"/>
</dbReference>
<dbReference type="EMBL" id="QRDW01000014">
    <property type="protein sequence ID" value="RED44692.1"/>
    <property type="molecule type" value="Genomic_DNA"/>
</dbReference>
<comment type="caution">
    <text evidence="1">The sequence shown here is derived from an EMBL/GenBank/DDBJ whole genome shotgun (WGS) entry which is preliminary data.</text>
</comment>
<dbReference type="AlphaFoldDB" id="A0A3D9H5I2"/>
<gene>
    <name evidence="1" type="ORF">DFP90_11454</name>
</gene>
<evidence type="ECO:0000313" key="2">
    <source>
        <dbReference type="Proteomes" id="UP000256845"/>
    </source>
</evidence>
<organism evidence="1 2">
    <name type="scientific">Aestuariispira insulae</name>
    <dbReference type="NCBI Taxonomy" id="1461337"/>
    <lineage>
        <taxon>Bacteria</taxon>
        <taxon>Pseudomonadati</taxon>
        <taxon>Pseudomonadota</taxon>
        <taxon>Alphaproteobacteria</taxon>
        <taxon>Rhodospirillales</taxon>
        <taxon>Kiloniellaceae</taxon>
        <taxon>Aestuariispira</taxon>
    </lineage>
</organism>
<evidence type="ECO:0000313" key="1">
    <source>
        <dbReference type="EMBL" id="RED44692.1"/>
    </source>
</evidence>
<protein>
    <submittedName>
        <fullName evidence="1">Uncharacterized protein</fullName>
    </submittedName>
</protein>
<name>A0A3D9H5I2_9PROT</name>
<keyword evidence="2" id="KW-1185">Reference proteome</keyword>
<dbReference type="RefSeq" id="WP_115939031.1">
    <property type="nucleotide sequence ID" value="NZ_QRDW01000014.1"/>
</dbReference>
<sequence>MIEHKSLIPFLKARGQRFFNSAFLAWLFLGLLSSCADQPRVVRDIWFESLSDTASAYYSYEPGDAEFAATRKQSLEKARSLLRDWLSEHPVEASAGFEDAAGWLRREGFFCESYREMQGGRFDRFMVCKQIYSGGPISISWKSSDEPMFQPVEWSILFLSEQGQVRTIVSVSDLGMNEFGKDFNSGE</sequence>
<proteinExistence type="predicted"/>
<dbReference type="Proteomes" id="UP000256845">
    <property type="component" value="Unassembled WGS sequence"/>
</dbReference>
<accession>A0A3D9H5I2</accession>
<reference evidence="1 2" key="1">
    <citation type="submission" date="2018-07" db="EMBL/GenBank/DDBJ databases">
        <title>Genomic Encyclopedia of Type Strains, Phase III (KMG-III): the genomes of soil and plant-associated and newly described type strains.</title>
        <authorList>
            <person name="Whitman W."/>
        </authorList>
    </citation>
    <scope>NUCLEOTIDE SEQUENCE [LARGE SCALE GENOMIC DNA]</scope>
    <source>
        <strain evidence="1 2">CECT 8488</strain>
    </source>
</reference>